<evidence type="ECO:0000313" key="2">
    <source>
        <dbReference type="EMBL" id="CAI0394831.1"/>
    </source>
</evidence>
<dbReference type="Proteomes" id="UP001154282">
    <property type="component" value="Unassembled WGS sequence"/>
</dbReference>
<comment type="caution">
    <text evidence="2">The sequence shown here is derived from an EMBL/GenBank/DDBJ whole genome shotgun (WGS) entry which is preliminary data.</text>
</comment>
<dbReference type="EMBL" id="CAMGYJ010000003">
    <property type="protein sequence ID" value="CAI0394823.1"/>
    <property type="molecule type" value="Genomic_DNA"/>
</dbReference>
<evidence type="ECO:0000313" key="3">
    <source>
        <dbReference type="Proteomes" id="UP001154282"/>
    </source>
</evidence>
<reference evidence="2" key="1">
    <citation type="submission" date="2022-08" db="EMBL/GenBank/DDBJ databases">
        <authorList>
            <person name="Gutierrez-Valencia J."/>
        </authorList>
    </citation>
    <scope>NUCLEOTIDE SEQUENCE</scope>
</reference>
<protein>
    <submittedName>
        <fullName evidence="2">Uncharacterized protein</fullName>
    </submittedName>
</protein>
<organism evidence="2 3">
    <name type="scientific">Linum tenue</name>
    <dbReference type="NCBI Taxonomy" id="586396"/>
    <lineage>
        <taxon>Eukaryota</taxon>
        <taxon>Viridiplantae</taxon>
        <taxon>Streptophyta</taxon>
        <taxon>Embryophyta</taxon>
        <taxon>Tracheophyta</taxon>
        <taxon>Spermatophyta</taxon>
        <taxon>Magnoliopsida</taxon>
        <taxon>eudicotyledons</taxon>
        <taxon>Gunneridae</taxon>
        <taxon>Pentapetalae</taxon>
        <taxon>rosids</taxon>
        <taxon>fabids</taxon>
        <taxon>Malpighiales</taxon>
        <taxon>Linaceae</taxon>
        <taxon>Linum</taxon>
    </lineage>
</organism>
<proteinExistence type="predicted"/>
<accession>A0AAV0IAZ9</accession>
<name>A0AAV0IAZ9_9ROSI</name>
<dbReference type="EMBL" id="CAMGYJ010000003">
    <property type="protein sequence ID" value="CAI0394831.1"/>
    <property type="molecule type" value="Genomic_DNA"/>
</dbReference>
<keyword evidence="3" id="KW-1185">Reference proteome</keyword>
<evidence type="ECO:0000313" key="1">
    <source>
        <dbReference type="EMBL" id="CAI0394823.1"/>
    </source>
</evidence>
<dbReference type="AlphaFoldDB" id="A0AAV0IAZ9"/>
<sequence>MLSPSGQPSTGASMIISLARHFSGANSRLKISVFLSWRTRHTSKLSGNGLFVMMEFMGRPFVVRPF</sequence>
<gene>
    <name evidence="1" type="ORF">LITE_LOCUS8465</name>
    <name evidence="2" type="ORF">LITE_LOCUS8469</name>
</gene>